<dbReference type="Gene3D" id="2.40.30.200">
    <property type="match status" value="1"/>
</dbReference>
<reference evidence="1 2" key="1">
    <citation type="submission" date="2016-10" db="EMBL/GenBank/DDBJ databases">
        <authorList>
            <person name="de Groot N.N."/>
        </authorList>
    </citation>
    <scope>NUCLEOTIDE SEQUENCE [LARGE SCALE GENOMIC DNA]</scope>
    <source>
        <strain evidence="1 2">ML2</strain>
    </source>
</reference>
<gene>
    <name evidence="1" type="ORF">SAMN04488695_10261</name>
</gene>
<dbReference type="RefSeq" id="WP_074911023.1">
    <property type="nucleotide sequence ID" value="NZ_FOVK01000002.1"/>
</dbReference>
<keyword evidence="2" id="KW-1185">Reference proteome</keyword>
<evidence type="ECO:0000313" key="2">
    <source>
        <dbReference type="Proteomes" id="UP000181899"/>
    </source>
</evidence>
<dbReference type="AlphaFoldDB" id="A0A1I4ZMN0"/>
<organism evidence="1 2">
    <name type="scientific">Proteiniclasticum ruminis</name>
    <dbReference type="NCBI Taxonomy" id="398199"/>
    <lineage>
        <taxon>Bacteria</taxon>
        <taxon>Bacillati</taxon>
        <taxon>Bacillota</taxon>
        <taxon>Clostridia</taxon>
        <taxon>Eubacteriales</taxon>
        <taxon>Clostridiaceae</taxon>
        <taxon>Proteiniclasticum</taxon>
    </lineage>
</organism>
<protein>
    <submittedName>
        <fullName evidence="1">Phage-related protein</fullName>
    </submittedName>
</protein>
<dbReference type="Proteomes" id="UP000181899">
    <property type="component" value="Unassembled WGS sequence"/>
</dbReference>
<dbReference type="OrthoDB" id="2734969at2"/>
<sequence>MLELIIDNKSSTDFGLCLAETPSIPSPERDVERVPIRGRHGSLTKKYAYKDISFSVSLNLLEDDGIKDKLRYIRAWILNAKKLQLSDDTVFYRIKESNIPDIENELNLLGKFEANFVADPFQFTESKIVTLNSSGKVLYSGTIESEPYIKIYGTGNGTLTFNSDVIHFQEISEYIEIDCENQQAFKGVDPRNDKMIGEYPVLQIGMNDISWTGGITKIEIDVREVYL</sequence>
<name>A0A1I4ZMN0_9CLOT</name>
<dbReference type="EMBL" id="FOVK01000002">
    <property type="protein sequence ID" value="SFN51482.1"/>
    <property type="molecule type" value="Genomic_DNA"/>
</dbReference>
<accession>A0A1I4ZMN0</accession>
<evidence type="ECO:0000313" key="1">
    <source>
        <dbReference type="EMBL" id="SFN51482.1"/>
    </source>
</evidence>
<proteinExistence type="predicted"/>